<organism evidence="9 10">
    <name type="scientific">Mikania micrantha</name>
    <name type="common">bitter vine</name>
    <dbReference type="NCBI Taxonomy" id="192012"/>
    <lineage>
        <taxon>Eukaryota</taxon>
        <taxon>Viridiplantae</taxon>
        <taxon>Streptophyta</taxon>
        <taxon>Embryophyta</taxon>
        <taxon>Tracheophyta</taxon>
        <taxon>Spermatophyta</taxon>
        <taxon>Magnoliopsida</taxon>
        <taxon>eudicotyledons</taxon>
        <taxon>Gunneridae</taxon>
        <taxon>Pentapetalae</taxon>
        <taxon>asterids</taxon>
        <taxon>campanulids</taxon>
        <taxon>Asterales</taxon>
        <taxon>Asteraceae</taxon>
        <taxon>Asteroideae</taxon>
        <taxon>Heliantheae alliance</taxon>
        <taxon>Eupatorieae</taxon>
        <taxon>Mikania</taxon>
    </lineage>
</organism>
<dbReference type="AlphaFoldDB" id="A0A5N6MVD1"/>
<evidence type="ECO:0000256" key="5">
    <source>
        <dbReference type="ARBA" id="ARBA00023157"/>
    </source>
</evidence>
<dbReference type="EMBL" id="SZYD01000014">
    <property type="protein sequence ID" value="KAD4178328.1"/>
    <property type="molecule type" value="Genomic_DNA"/>
</dbReference>
<dbReference type="InterPro" id="IPR006501">
    <property type="entry name" value="Pectinesterase_inhib_dom"/>
</dbReference>
<evidence type="ECO:0000256" key="1">
    <source>
        <dbReference type="ARBA" id="ARBA00006027"/>
    </source>
</evidence>
<feature type="domain" description="Pectinesterase inhibitor" evidence="8">
    <location>
        <begin position="20"/>
        <end position="177"/>
    </location>
</feature>
<evidence type="ECO:0000256" key="2">
    <source>
        <dbReference type="ARBA" id="ARBA00007786"/>
    </source>
</evidence>
<dbReference type="FunFam" id="1.20.140.40:FF:000010">
    <property type="entry name" value="Pectinesterase"/>
    <property type="match status" value="1"/>
</dbReference>
<protein>
    <recommendedName>
        <fullName evidence="3">pectinesterase</fullName>
        <ecNumber evidence="3">3.1.1.11</ecNumber>
    </recommendedName>
</protein>
<dbReference type="SMART" id="SM00856">
    <property type="entry name" value="PMEI"/>
    <property type="match status" value="1"/>
</dbReference>
<dbReference type="OrthoDB" id="1430376at2759"/>
<keyword evidence="4 7" id="KW-0732">Signal</keyword>
<dbReference type="PANTHER" id="PTHR31080">
    <property type="entry name" value="PECTINESTERASE INHIBITOR-LIKE"/>
    <property type="match status" value="1"/>
</dbReference>
<dbReference type="GO" id="GO:0004857">
    <property type="term" value="F:enzyme inhibitor activity"/>
    <property type="evidence" value="ECO:0007669"/>
    <property type="project" value="InterPro"/>
</dbReference>
<dbReference type="Gene3D" id="1.20.140.40">
    <property type="entry name" value="Invertase/pectin methylesterase inhibitor family protein"/>
    <property type="match status" value="1"/>
</dbReference>
<dbReference type="SUPFAM" id="SSF101148">
    <property type="entry name" value="Plant invertase/pectin methylesterase inhibitor"/>
    <property type="match status" value="1"/>
</dbReference>
<keyword evidence="10" id="KW-1185">Reference proteome</keyword>
<keyword evidence="5" id="KW-1015">Disulfide bond</keyword>
<evidence type="ECO:0000256" key="4">
    <source>
        <dbReference type="ARBA" id="ARBA00022729"/>
    </source>
</evidence>
<dbReference type="Proteomes" id="UP000326396">
    <property type="component" value="Linkage Group LG4"/>
</dbReference>
<evidence type="ECO:0000313" key="9">
    <source>
        <dbReference type="EMBL" id="KAD4178328.1"/>
    </source>
</evidence>
<dbReference type="Pfam" id="PF04043">
    <property type="entry name" value="PMEI"/>
    <property type="match status" value="1"/>
</dbReference>
<sequence length="184" mass="20594">MLKPILTFLILTLPISPTTSNTNFIHKSCNTTLYPVLCYSYLSRFATRIGTSPRLLAQTSLAATLSTTRTTSKTLRLYSKTHRLTKREAGAMEDCLEEIDDSAYELHISMVKMGKVRHGSEFLFDMNSIQTWVSAALTDDDTCMDGFSEQKINGEVRTMVRKHVSKISHLASIALAFVNNYANS</sequence>
<dbReference type="InterPro" id="IPR035513">
    <property type="entry name" value="Invertase/methylesterase_inhib"/>
</dbReference>
<name>A0A5N6MVD1_9ASTR</name>
<feature type="chain" id="PRO_5024271303" description="pectinesterase" evidence="7">
    <location>
        <begin position="21"/>
        <end position="184"/>
    </location>
</feature>
<dbReference type="CDD" id="cd15798">
    <property type="entry name" value="PMEI-like_3"/>
    <property type="match status" value="1"/>
</dbReference>
<comment type="similarity">
    <text evidence="1">In the N-terminal section; belongs to the PMEI family.</text>
</comment>
<proteinExistence type="inferred from homology"/>
<accession>A0A5N6MVD1</accession>
<evidence type="ECO:0000256" key="6">
    <source>
        <dbReference type="ARBA" id="ARBA00023180"/>
    </source>
</evidence>
<comment type="caution">
    <text evidence="9">The sequence shown here is derived from an EMBL/GenBank/DDBJ whole genome shotgun (WGS) entry which is preliminary data.</text>
</comment>
<dbReference type="NCBIfam" id="TIGR01614">
    <property type="entry name" value="PME_inhib"/>
    <property type="match status" value="1"/>
</dbReference>
<dbReference type="GO" id="GO:0030599">
    <property type="term" value="F:pectinesterase activity"/>
    <property type="evidence" value="ECO:0007669"/>
    <property type="project" value="UniProtKB-EC"/>
</dbReference>
<evidence type="ECO:0000313" key="10">
    <source>
        <dbReference type="Proteomes" id="UP000326396"/>
    </source>
</evidence>
<dbReference type="EC" id="3.1.1.11" evidence="3"/>
<dbReference type="InterPro" id="IPR051955">
    <property type="entry name" value="PME_Inhibitor"/>
</dbReference>
<comment type="similarity">
    <text evidence="2">In the C-terminal section; belongs to the pectinesterase family.</text>
</comment>
<evidence type="ECO:0000256" key="7">
    <source>
        <dbReference type="SAM" id="SignalP"/>
    </source>
</evidence>
<evidence type="ECO:0000256" key="3">
    <source>
        <dbReference type="ARBA" id="ARBA00013229"/>
    </source>
</evidence>
<gene>
    <name evidence="9" type="ORF">E3N88_26919</name>
</gene>
<evidence type="ECO:0000259" key="8">
    <source>
        <dbReference type="SMART" id="SM00856"/>
    </source>
</evidence>
<reference evidence="9 10" key="1">
    <citation type="submission" date="2019-05" db="EMBL/GenBank/DDBJ databases">
        <title>Mikania micrantha, genome provides insights into the molecular mechanism of rapid growth.</title>
        <authorList>
            <person name="Liu B."/>
        </authorList>
    </citation>
    <scope>NUCLEOTIDE SEQUENCE [LARGE SCALE GENOMIC DNA]</scope>
    <source>
        <strain evidence="9">NLD-2019</strain>
        <tissue evidence="9">Leaf</tissue>
    </source>
</reference>
<keyword evidence="6" id="KW-0325">Glycoprotein</keyword>
<feature type="signal peptide" evidence="7">
    <location>
        <begin position="1"/>
        <end position="20"/>
    </location>
</feature>
<dbReference type="PANTHER" id="PTHR31080:SF173">
    <property type="entry name" value="PECTINESTERASE"/>
    <property type="match status" value="1"/>
</dbReference>